<protein>
    <submittedName>
        <fullName evidence="2">Uncharacterized protein</fullName>
    </submittedName>
</protein>
<name>A0A9P6AR68_9AGAM</name>
<evidence type="ECO:0000256" key="1">
    <source>
        <dbReference type="SAM" id="SignalP"/>
    </source>
</evidence>
<dbReference type="Proteomes" id="UP000886523">
    <property type="component" value="Unassembled WGS sequence"/>
</dbReference>
<gene>
    <name evidence="2" type="ORF">BS47DRAFT_1348087</name>
</gene>
<dbReference type="OrthoDB" id="2749676at2759"/>
<feature type="chain" id="PRO_5040130329" evidence="1">
    <location>
        <begin position="20"/>
        <end position="174"/>
    </location>
</feature>
<proteinExistence type="predicted"/>
<evidence type="ECO:0000313" key="3">
    <source>
        <dbReference type="Proteomes" id="UP000886523"/>
    </source>
</evidence>
<comment type="caution">
    <text evidence="2">The sequence shown here is derived from an EMBL/GenBank/DDBJ whole genome shotgun (WGS) entry which is preliminary data.</text>
</comment>
<keyword evidence="3" id="KW-1185">Reference proteome</keyword>
<keyword evidence="1" id="KW-0732">Signal</keyword>
<feature type="signal peptide" evidence="1">
    <location>
        <begin position="1"/>
        <end position="19"/>
    </location>
</feature>
<organism evidence="2 3">
    <name type="scientific">Hydnum rufescens UP504</name>
    <dbReference type="NCBI Taxonomy" id="1448309"/>
    <lineage>
        <taxon>Eukaryota</taxon>
        <taxon>Fungi</taxon>
        <taxon>Dikarya</taxon>
        <taxon>Basidiomycota</taxon>
        <taxon>Agaricomycotina</taxon>
        <taxon>Agaricomycetes</taxon>
        <taxon>Cantharellales</taxon>
        <taxon>Hydnaceae</taxon>
        <taxon>Hydnum</taxon>
    </lineage>
</organism>
<dbReference type="EMBL" id="MU129017">
    <property type="protein sequence ID" value="KAF9510393.1"/>
    <property type="molecule type" value="Genomic_DNA"/>
</dbReference>
<accession>A0A9P6AR68</accession>
<dbReference type="AlphaFoldDB" id="A0A9P6AR68"/>
<sequence length="174" mass="18701">MFSILHALLFLGASSYAACSVVHKTTHNAAPPAPQFKLVFTCNLVLGVAHDFSIVRPQYTRVTLSILGGNWTDIDGTLIANVVPGIGGEWGTVDSTGTLTLDADYYVQFVHDKKYAYVRLGGFGVPAKSDDGRTVVETDTLRHSSLNNVTFFSPGIFSGNVLVSPHWASLDKLG</sequence>
<dbReference type="Pfam" id="PF11578">
    <property type="entry name" value="DUF3237"/>
    <property type="match status" value="1"/>
</dbReference>
<dbReference type="Gene3D" id="2.40.160.20">
    <property type="match status" value="1"/>
</dbReference>
<reference evidence="2" key="1">
    <citation type="journal article" date="2020" name="Nat. Commun.">
        <title>Large-scale genome sequencing of mycorrhizal fungi provides insights into the early evolution of symbiotic traits.</title>
        <authorList>
            <person name="Miyauchi S."/>
            <person name="Kiss E."/>
            <person name="Kuo A."/>
            <person name="Drula E."/>
            <person name="Kohler A."/>
            <person name="Sanchez-Garcia M."/>
            <person name="Morin E."/>
            <person name="Andreopoulos B."/>
            <person name="Barry K.W."/>
            <person name="Bonito G."/>
            <person name="Buee M."/>
            <person name="Carver A."/>
            <person name="Chen C."/>
            <person name="Cichocki N."/>
            <person name="Clum A."/>
            <person name="Culley D."/>
            <person name="Crous P.W."/>
            <person name="Fauchery L."/>
            <person name="Girlanda M."/>
            <person name="Hayes R.D."/>
            <person name="Keri Z."/>
            <person name="LaButti K."/>
            <person name="Lipzen A."/>
            <person name="Lombard V."/>
            <person name="Magnuson J."/>
            <person name="Maillard F."/>
            <person name="Murat C."/>
            <person name="Nolan M."/>
            <person name="Ohm R.A."/>
            <person name="Pangilinan J."/>
            <person name="Pereira M.F."/>
            <person name="Perotto S."/>
            <person name="Peter M."/>
            <person name="Pfister S."/>
            <person name="Riley R."/>
            <person name="Sitrit Y."/>
            <person name="Stielow J.B."/>
            <person name="Szollosi G."/>
            <person name="Zifcakova L."/>
            <person name="Stursova M."/>
            <person name="Spatafora J.W."/>
            <person name="Tedersoo L."/>
            <person name="Vaario L.M."/>
            <person name="Yamada A."/>
            <person name="Yan M."/>
            <person name="Wang P."/>
            <person name="Xu J."/>
            <person name="Bruns T."/>
            <person name="Baldrian P."/>
            <person name="Vilgalys R."/>
            <person name="Dunand C."/>
            <person name="Henrissat B."/>
            <person name="Grigoriev I.V."/>
            <person name="Hibbett D."/>
            <person name="Nagy L.G."/>
            <person name="Martin F.M."/>
        </authorList>
    </citation>
    <scope>NUCLEOTIDE SEQUENCE</scope>
    <source>
        <strain evidence="2">UP504</strain>
    </source>
</reference>
<evidence type="ECO:0000313" key="2">
    <source>
        <dbReference type="EMBL" id="KAF9510393.1"/>
    </source>
</evidence>